<proteinExistence type="predicted"/>
<dbReference type="Proteomes" id="UP000789342">
    <property type="component" value="Unassembled WGS sequence"/>
</dbReference>
<feature type="non-terminal residue" evidence="1">
    <location>
        <position position="1"/>
    </location>
</feature>
<protein>
    <submittedName>
        <fullName evidence="1">18109_t:CDS:1</fullName>
    </submittedName>
</protein>
<dbReference type="AlphaFoldDB" id="A0A9N9ISR0"/>
<evidence type="ECO:0000313" key="2">
    <source>
        <dbReference type="Proteomes" id="UP000789342"/>
    </source>
</evidence>
<dbReference type="EMBL" id="CAJVPV010034071">
    <property type="protein sequence ID" value="CAG8748155.1"/>
    <property type="molecule type" value="Genomic_DNA"/>
</dbReference>
<comment type="caution">
    <text evidence="1">The sequence shown here is derived from an EMBL/GenBank/DDBJ whole genome shotgun (WGS) entry which is preliminary data.</text>
</comment>
<keyword evidence="2" id="KW-1185">Reference proteome</keyword>
<sequence>ITWIQRSSLMNQINLDSDYLPQEKGIWCLVKNLNFRIGVLTVIYKSKRVTGNKNYAES</sequence>
<gene>
    <name evidence="1" type="ORF">AMORRO_LOCUS15169</name>
</gene>
<organism evidence="1 2">
    <name type="scientific">Acaulospora morrowiae</name>
    <dbReference type="NCBI Taxonomy" id="94023"/>
    <lineage>
        <taxon>Eukaryota</taxon>
        <taxon>Fungi</taxon>
        <taxon>Fungi incertae sedis</taxon>
        <taxon>Mucoromycota</taxon>
        <taxon>Glomeromycotina</taxon>
        <taxon>Glomeromycetes</taxon>
        <taxon>Diversisporales</taxon>
        <taxon>Acaulosporaceae</taxon>
        <taxon>Acaulospora</taxon>
    </lineage>
</organism>
<reference evidence="1" key="1">
    <citation type="submission" date="2021-06" db="EMBL/GenBank/DDBJ databases">
        <authorList>
            <person name="Kallberg Y."/>
            <person name="Tangrot J."/>
            <person name="Rosling A."/>
        </authorList>
    </citation>
    <scope>NUCLEOTIDE SEQUENCE</scope>
    <source>
        <strain evidence="1">CL551</strain>
    </source>
</reference>
<accession>A0A9N9ISR0</accession>
<evidence type="ECO:0000313" key="1">
    <source>
        <dbReference type="EMBL" id="CAG8748155.1"/>
    </source>
</evidence>
<name>A0A9N9ISR0_9GLOM</name>